<dbReference type="Proteomes" id="UP000315700">
    <property type="component" value="Chromosome"/>
</dbReference>
<keyword evidence="2" id="KW-1133">Transmembrane helix</keyword>
<evidence type="ECO:0000313" key="4">
    <source>
        <dbReference type="Proteomes" id="UP000315700"/>
    </source>
</evidence>
<evidence type="ECO:0000256" key="1">
    <source>
        <dbReference type="SAM" id="MobiDB-lite"/>
    </source>
</evidence>
<keyword evidence="4" id="KW-1185">Reference proteome</keyword>
<dbReference type="OrthoDB" id="290157at2"/>
<organism evidence="3 4">
    <name type="scientific">Caulifigura coniformis</name>
    <dbReference type="NCBI Taxonomy" id="2527983"/>
    <lineage>
        <taxon>Bacteria</taxon>
        <taxon>Pseudomonadati</taxon>
        <taxon>Planctomycetota</taxon>
        <taxon>Planctomycetia</taxon>
        <taxon>Planctomycetales</taxon>
        <taxon>Planctomycetaceae</taxon>
        <taxon>Caulifigura</taxon>
    </lineage>
</organism>
<keyword evidence="2" id="KW-0472">Membrane</keyword>
<keyword evidence="2" id="KW-0812">Transmembrane</keyword>
<sequence>MVETPADVSPHATAHEETDVNVRALKTFLICLVVSLSVTALLVYWQYRRAEALALANDPPPSPRADERTTLTGPGLQINELGDGAEFRRGQEAELNSLAWVSKEEKLVRIPVSQAMEHVAKHGLPKWPAPPAQPAPGANP</sequence>
<feature type="region of interest" description="Disordered" evidence="1">
    <location>
        <begin position="56"/>
        <end position="85"/>
    </location>
</feature>
<feature type="transmembrane region" description="Helical" evidence="2">
    <location>
        <begin position="27"/>
        <end position="45"/>
    </location>
</feature>
<feature type="region of interest" description="Disordered" evidence="1">
    <location>
        <begin position="121"/>
        <end position="140"/>
    </location>
</feature>
<feature type="compositionally biased region" description="Pro residues" evidence="1">
    <location>
        <begin position="127"/>
        <end position="140"/>
    </location>
</feature>
<proteinExistence type="predicted"/>
<dbReference type="KEGG" id="ccos:Pan44_32070"/>
<accession>A0A517SGA1</accession>
<name>A0A517SGA1_9PLAN</name>
<dbReference type="EMBL" id="CP036271">
    <property type="protein sequence ID" value="QDT55165.1"/>
    <property type="molecule type" value="Genomic_DNA"/>
</dbReference>
<protein>
    <submittedName>
        <fullName evidence="3">Uncharacterized protein</fullName>
    </submittedName>
</protein>
<gene>
    <name evidence="3" type="ORF">Pan44_32070</name>
</gene>
<dbReference type="AlphaFoldDB" id="A0A517SGA1"/>
<evidence type="ECO:0000256" key="2">
    <source>
        <dbReference type="SAM" id="Phobius"/>
    </source>
</evidence>
<reference evidence="3 4" key="1">
    <citation type="submission" date="2019-02" db="EMBL/GenBank/DDBJ databases">
        <title>Deep-cultivation of Planctomycetes and their phenomic and genomic characterization uncovers novel biology.</title>
        <authorList>
            <person name="Wiegand S."/>
            <person name="Jogler M."/>
            <person name="Boedeker C."/>
            <person name="Pinto D."/>
            <person name="Vollmers J."/>
            <person name="Rivas-Marin E."/>
            <person name="Kohn T."/>
            <person name="Peeters S.H."/>
            <person name="Heuer A."/>
            <person name="Rast P."/>
            <person name="Oberbeckmann S."/>
            <person name="Bunk B."/>
            <person name="Jeske O."/>
            <person name="Meyerdierks A."/>
            <person name="Storesund J.E."/>
            <person name="Kallscheuer N."/>
            <person name="Luecker S."/>
            <person name="Lage O.M."/>
            <person name="Pohl T."/>
            <person name="Merkel B.J."/>
            <person name="Hornburger P."/>
            <person name="Mueller R.-W."/>
            <person name="Bruemmer F."/>
            <person name="Labrenz M."/>
            <person name="Spormann A.M."/>
            <person name="Op den Camp H."/>
            <person name="Overmann J."/>
            <person name="Amann R."/>
            <person name="Jetten M.S.M."/>
            <person name="Mascher T."/>
            <person name="Medema M.H."/>
            <person name="Devos D.P."/>
            <person name="Kaster A.-K."/>
            <person name="Ovreas L."/>
            <person name="Rohde M."/>
            <person name="Galperin M.Y."/>
            <person name="Jogler C."/>
        </authorList>
    </citation>
    <scope>NUCLEOTIDE SEQUENCE [LARGE SCALE GENOMIC DNA]</scope>
    <source>
        <strain evidence="3 4">Pan44</strain>
    </source>
</reference>
<dbReference type="RefSeq" id="WP_145030947.1">
    <property type="nucleotide sequence ID" value="NZ_CP036271.1"/>
</dbReference>
<dbReference type="InParanoid" id="A0A517SGA1"/>
<evidence type="ECO:0000313" key="3">
    <source>
        <dbReference type="EMBL" id="QDT55165.1"/>
    </source>
</evidence>